<organism evidence="1 2">
    <name type="scientific">Ideonella azotifigens</name>
    <dbReference type="NCBI Taxonomy" id="513160"/>
    <lineage>
        <taxon>Bacteria</taxon>
        <taxon>Pseudomonadati</taxon>
        <taxon>Pseudomonadota</taxon>
        <taxon>Betaproteobacteria</taxon>
        <taxon>Burkholderiales</taxon>
        <taxon>Sphaerotilaceae</taxon>
        <taxon>Ideonella</taxon>
    </lineage>
</organism>
<dbReference type="EMBL" id="BAAAEW010000002">
    <property type="protein sequence ID" value="GAA0740201.1"/>
    <property type="molecule type" value="Genomic_DNA"/>
</dbReference>
<gene>
    <name evidence="1" type="ORF">GCM10009107_01610</name>
</gene>
<protein>
    <submittedName>
        <fullName evidence="1">Uncharacterized protein</fullName>
    </submittedName>
</protein>
<accession>A0ABN1JHZ5</accession>
<name>A0ABN1JHZ5_9BURK</name>
<comment type="caution">
    <text evidence="1">The sequence shown here is derived from an EMBL/GenBank/DDBJ whole genome shotgun (WGS) entry which is preliminary data.</text>
</comment>
<sequence>MKPDLPLESIAQRRVFSTSADVDGRSHVGFYAVQADMLTAWIPQRGSRTARLGQHFAPAVARELIVEIVRECPQRLDDGVLAEPLSLAQGPATVAGSLSWRS</sequence>
<proteinExistence type="predicted"/>
<reference evidence="1 2" key="1">
    <citation type="journal article" date="2019" name="Int. J. Syst. Evol. Microbiol.">
        <title>The Global Catalogue of Microorganisms (GCM) 10K type strain sequencing project: providing services to taxonomists for standard genome sequencing and annotation.</title>
        <authorList>
            <consortium name="The Broad Institute Genomics Platform"/>
            <consortium name="The Broad Institute Genome Sequencing Center for Infectious Disease"/>
            <person name="Wu L."/>
            <person name="Ma J."/>
        </authorList>
    </citation>
    <scope>NUCLEOTIDE SEQUENCE [LARGE SCALE GENOMIC DNA]</scope>
    <source>
        <strain evidence="1 2">JCM 15503</strain>
    </source>
</reference>
<dbReference type="Proteomes" id="UP001500279">
    <property type="component" value="Unassembled WGS sequence"/>
</dbReference>
<evidence type="ECO:0000313" key="1">
    <source>
        <dbReference type="EMBL" id="GAA0740201.1"/>
    </source>
</evidence>
<evidence type="ECO:0000313" key="2">
    <source>
        <dbReference type="Proteomes" id="UP001500279"/>
    </source>
</evidence>
<dbReference type="RefSeq" id="WP_141290242.1">
    <property type="nucleotide sequence ID" value="NZ_BAAAEW010000002.1"/>
</dbReference>
<keyword evidence="2" id="KW-1185">Reference proteome</keyword>